<evidence type="ECO:0000313" key="12">
    <source>
        <dbReference type="Proteomes" id="UP000183788"/>
    </source>
</evidence>
<evidence type="ECO:0000256" key="6">
    <source>
        <dbReference type="ARBA" id="ARBA00023004"/>
    </source>
</evidence>
<dbReference type="Proteomes" id="UP001326715">
    <property type="component" value="Chromosome"/>
</dbReference>
<evidence type="ECO:0000256" key="2">
    <source>
        <dbReference type="ARBA" id="ARBA00022617"/>
    </source>
</evidence>
<reference evidence="10 12" key="1">
    <citation type="submission" date="2016-11" db="EMBL/GenBank/DDBJ databases">
        <authorList>
            <person name="Jaros S."/>
            <person name="Januszkiewicz K."/>
            <person name="Wedrychowicz H."/>
        </authorList>
    </citation>
    <scope>NUCLEOTIDE SEQUENCE [LARGE SCALE GENOMIC DNA]</scope>
    <source>
        <strain evidence="10 12">DSM 784</strain>
    </source>
</reference>
<dbReference type="PANTHER" id="PTHR30600:SF10">
    <property type="entry name" value="BLL6722 PROTEIN"/>
    <property type="match status" value="1"/>
</dbReference>
<keyword evidence="2 7" id="KW-0349">Heme</keyword>
<feature type="chain" id="PRO_5012950282" evidence="8">
    <location>
        <begin position="22"/>
        <end position="574"/>
    </location>
</feature>
<feature type="signal peptide" evidence="8">
    <location>
        <begin position="1"/>
        <end position="21"/>
    </location>
</feature>
<dbReference type="InterPro" id="IPR009056">
    <property type="entry name" value="Cyt_c-like_dom"/>
</dbReference>
<evidence type="ECO:0000313" key="13">
    <source>
        <dbReference type="Proteomes" id="UP001326715"/>
    </source>
</evidence>
<organism evidence="10 12">
    <name type="scientific">Chitinophaga sancti</name>
    <dbReference type="NCBI Taxonomy" id="1004"/>
    <lineage>
        <taxon>Bacteria</taxon>
        <taxon>Pseudomonadati</taxon>
        <taxon>Bacteroidota</taxon>
        <taxon>Chitinophagia</taxon>
        <taxon>Chitinophagales</taxon>
        <taxon>Chitinophagaceae</taxon>
        <taxon>Chitinophaga</taxon>
    </lineage>
</organism>
<keyword evidence="3 7" id="KW-0479">Metal-binding</keyword>
<dbReference type="Pfam" id="PF03150">
    <property type="entry name" value="CCP_MauG"/>
    <property type="match status" value="1"/>
</dbReference>
<dbReference type="InterPro" id="IPR038352">
    <property type="entry name" value="Imelysin_sf"/>
</dbReference>
<evidence type="ECO:0000313" key="11">
    <source>
        <dbReference type="EMBL" id="WQG91880.1"/>
    </source>
</evidence>
<dbReference type="Proteomes" id="UP000183788">
    <property type="component" value="Unassembled WGS sequence"/>
</dbReference>
<dbReference type="GO" id="GO:0046872">
    <property type="term" value="F:metal ion binding"/>
    <property type="evidence" value="ECO:0007669"/>
    <property type="project" value="UniProtKB-KW"/>
</dbReference>
<comment type="subcellular location">
    <subcellularLocation>
        <location evidence="1">Cell envelope</location>
    </subcellularLocation>
</comment>
<protein>
    <submittedName>
        <fullName evidence="10">Cytochrome c peroxidase</fullName>
        <ecNumber evidence="11">1.11.1.5</ecNumber>
    </submittedName>
</protein>
<evidence type="ECO:0000256" key="7">
    <source>
        <dbReference type="PROSITE-ProRule" id="PRU00433"/>
    </source>
</evidence>
<dbReference type="GO" id="GO:0009055">
    <property type="term" value="F:electron transfer activity"/>
    <property type="evidence" value="ECO:0007669"/>
    <property type="project" value="InterPro"/>
</dbReference>
<dbReference type="GO" id="GO:0030313">
    <property type="term" value="C:cell envelope"/>
    <property type="evidence" value="ECO:0007669"/>
    <property type="project" value="UniProtKB-SubCell"/>
</dbReference>
<evidence type="ECO:0000256" key="1">
    <source>
        <dbReference type="ARBA" id="ARBA00004196"/>
    </source>
</evidence>
<dbReference type="EC" id="1.11.1.5" evidence="11"/>
<keyword evidence="6 7" id="KW-0408">Iron</keyword>
<reference evidence="11 13" key="2">
    <citation type="submission" date="2023-11" db="EMBL/GenBank/DDBJ databases">
        <title>MicrobeMod: A computational toolkit for identifying prokaryotic methylation and restriction-modification with nanopore sequencing.</title>
        <authorList>
            <person name="Crits-Christoph A."/>
            <person name="Kang S.C."/>
            <person name="Lee H."/>
            <person name="Ostrov N."/>
        </authorList>
    </citation>
    <scope>NUCLEOTIDE SEQUENCE [LARGE SCALE GENOMIC DNA]</scope>
    <source>
        <strain evidence="11 13">ATCC 23090</strain>
    </source>
</reference>
<evidence type="ECO:0000259" key="9">
    <source>
        <dbReference type="PROSITE" id="PS51007"/>
    </source>
</evidence>
<dbReference type="EMBL" id="CP140154">
    <property type="protein sequence ID" value="WQG91880.1"/>
    <property type="molecule type" value="Genomic_DNA"/>
</dbReference>
<evidence type="ECO:0000313" key="10">
    <source>
        <dbReference type="EMBL" id="SFW73983.1"/>
    </source>
</evidence>
<dbReference type="InterPro" id="IPR036909">
    <property type="entry name" value="Cyt_c-like_dom_sf"/>
</dbReference>
<evidence type="ECO:0000256" key="4">
    <source>
        <dbReference type="ARBA" id="ARBA00022729"/>
    </source>
</evidence>
<proteinExistence type="predicted"/>
<gene>
    <name evidence="10" type="ORF">SAMN05661012_04081</name>
    <name evidence="11" type="ORF">SR876_10220</name>
</gene>
<name>A0A1K1RQI6_9BACT</name>
<accession>A0A1K1RQI6</accession>
<dbReference type="Gene3D" id="1.10.760.10">
    <property type="entry name" value="Cytochrome c-like domain"/>
    <property type="match status" value="2"/>
</dbReference>
<dbReference type="AlphaFoldDB" id="A0A1K1RQI6"/>
<feature type="domain" description="Cytochrome c" evidence="9">
    <location>
        <begin position="300"/>
        <end position="416"/>
    </location>
</feature>
<dbReference type="PANTHER" id="PTHR30600">
    <property type="entry name" value="CYTOCHROME C PEROXIDASE-RELATED"/>
    <property type="match status" value="1"/>
</dbReference>
<dbReference type="GO" id="GO:0020037">
    <property type="term" value="F:heme binding"/>
    <property type="evidence" value="ECO:0007669"/>
    <property type="project" value="InterPro"/>
</dbReference>
<dbReference type="RefSeq" id="WP_083571644.1">
    <property type="nucleotide sequence ID" value="NZ_CP139972.1"/>
</dbReference>
<dbReference type="InterPro" id="IPR004852">
    <property type="entry name" value="Di-haem_cyt_c_peroxidsae"/>
</dbReference>
<dbReference type="STRING" id="1004.SAMN05661012_04081"/>
<dbReference type="SUPFAM" id="SSF46626">
    <property type="entry name" value="Cytochrome c"/>
    <property type="match status" value="2"/>
</dbReference>
<sequence length="574" mass="63556">MKKIKVLTALCLLLCLGIVGEAPKGYPEQTIRYFKAQQAVFALTTKALQLAVSKYDVKEEGTVEQAKQALKECRLAYKRISFFMEYFFVSEAYVFNTPAKYEVEEPYIEYEEPVGFQQIEALLFSHASKKELMQQADIVAETAAGLPALLYNFKATDAQVMESIQLELIRIQSLYITGYDAPSLQCGIPEAAAAMDALSNVVGIDSIRTAMTKAYAYLAAHPDYNSFDRLTFITDYTMPIQAMLAKQAATHTVRALNTTAIFGSRDPFKKETFTQGADITVDGMGDVLRNGDNSAPKIGYDTALGRRLFSEKKLSGNRQRSCATCHLPEKHFTDGMPQNASLTGGFLPRHTPSLLYSTYQYAQFWDGRAKSLEEQIDAVLHSPTEMGGTDDSIVARMKMPKAEIIRALAAYIRTLTPFNAPFDHYLAGDRSAMSAQQKHGFNIFMGKARCGSCHFAPLFNGLTPPLFNRTEFEILGVPLNSDLQHPVADTDRGRIAVFPLTFYEGAFKTPTVRNAAATAPYMHHGNFSTMQQVIDFYNQGGVSPVMHQTLSSDTLGLSKAEQQALISFLDALVD</sequence>
<keyword evidence="10" id="KW-0575">Peroxidase</keyword>
<keyword evidence="4 8" id="KW-0732">Signal</keyword>
<keyword evidence="13" id="KW-1185">Reference proteome</keyword>
<evidence type="ECO:0000256" key="8">
    <source>
        <dbReference type="SAM" id="SignalP"/>
    </source>
</evidence>
<evidence type="ECO:0000256" key="5">
    <source>
        <dbReference type="ARBA" id="ARBA00023002"/>
    </source>
</evidence>
<dbReference type="EMBL" id="FPIZ01000013">
    <property type="protein sequence ID" value="SFW73983.1"/>
    <property type="molecule type" value="Genomic_DNA"/>
</dbReference>
<dbReference type="Gene3D" id="1.20.1420.20">
    <property type="entry name" value="M75 peptidase, HXXE motif"/>
    <property type="match status" value="1"/>
</dbReference>
<evidence type="ECO:0000256" key="3">
    <source>
        <dbReference type="ARBA" id="ARBA00022723"/>
    </source>
</evidence>
<feature type="domain" description="Cytochrome c" evidence="9">
    <location>
        <begin position="435"/>
        <end position="573"/>
    </location>
</feature>
<dbReference type="OrthoDB" id="9805202at2"/>
<keyword evidence="5 11" id="KW-0560">Oxidoreductase</keyword>
<dbReference type="InterPro" id="IPR051395">
    <property type="entry name" value="Cytochrome_c_Peroxidase/MauG"/>
</dbReference>
<dbReference type="PROSITE" id="PS51007">
    <property type="entry name" value="CYTC"/>
    <property type="match status" value="2"/>
</dbReference>
<dbReference type="GO" id="GO:0004130">
    <property type="term" value="F:cytochrome-c peroxidase activity"/>
    <property type="evidence" value="ECO:0007669"/>
    <property type="project" value="UniProtKB-EC"/>
</dbReference>